<dbReference type="NCBIfam" id="TIGR02686">
    <property type="entry name" value="relax_trwC"/>
    <property type="match status" value="1"/>
</dbReference>
<proteinExistence type="predicted"/>
<feature type="domain" description="(+)RNA virus helicase C-terminal" evidence="1">
    <location>
        <begin position="797"/>
        <end position="881"/>
    </location>
</feature>
<dbReference type="GO" id="GO:0005524">
    <property type="term" value="F:ATP binding"/>
    <property type="evidence" value="ECO:0007669"/>
    <property type="project" value="InterPro"/>
</dbReference>
<evidence type="ECO:0000259" key="1">
    <source>
        <dbReference type="Pfam" id="PF01443"/>
    </source>
</evidence>
<dbReference type="Proteomes" id="UP000530320">
    <property type="component" value="Unassembled WGS sequence"/>
</dbReference>
<dbReference type="InterPro" id="IPR027417">
    <property type="entry name" value="P-loop_NTPase"/>
</dbReference>
<organism evidence="3 4">
    <name type="scientific">Gluconacetobacter dulcium</name>
    <dbReference type="NCBI Taxonomy" id="2729096"/>
    <lineage>
        <taxon>Bacteria</taxon>
        <taxon>Pseudomonadati</taxon>
        <taxon>Pseudomonadota</taxon>
        <taxon>Alphaproteobacteria</taxon>
        <taxon>Acetobacterales</taxon>
        <taxon>Acetobacteraceae</taxon>
        <taxon>Gluconacetobacter</taxon>
    </lineage>
</organism>
<dbReference type="Gene3D" id="2.30.30.940">
    <property type="match status" value="1"/>
</dbReference>
<dbReference type="SUPFAM" id="SSF52540">
    <property type="entry name" value="P-loop containing nucleoside triphosphate hydrolases"/>
    <property type="match status" value="1"/>
</dbReference>
<sequence length="924" mass="99142">MVATVSALTNAAQAASYYEADDYYAEGGLAPSEWQGKGAEVLKLQGAVEHDQFSRLLEGRVADQQLGTAREGEIAHRPGWDLTFSAPKSVSILAEVAGDRRLVEAHERAVRTALGLAEAHFAATRIREDGEVRRETTGNLVIATFRHGTSRALDPQLHSHNVILNMTQDDNGQWRSLEPRAFYQSQKQLGAIYRQELAAEAQRLGYAIDRGKESGFEIAGLDAATLEAFSQRSQAIEAHLSQRGTSREEASAAEKQMAALDTRQAKEAVPHAELVGEWRAVADAAGWNEQARREMVARAEARTRTQATAEDVEHAFARECAADRAVARGASMLGERQSVFATTALHEAAGRFAFGEVGHAEIGAAIVRAQKSGALEARSFVDRRGAAFEGMTTAANIGDETALLRLEESGRNQAEPILAPVAAARVVAQAERRAESQGHAWNEEQRAATTQILTSRNRIIALQGAAGTAKTSTVLATVAEEAQAQGLRVTALAPTASAAQVLGDALGSRADTLARHLLAPGKPTAADQLWIVDEASLVSARDTAKLLALTEIYRARVLLVGDTAQLGSIEAGAAFGQLQQAGMETARLTKILRQTNEQARAAVDASLAGDAKKALAALDSGGGHVVEHKGREARFEQMARDFAALDGKARKRALVIEPSRDGRDILTGKIREKLAEAGALHGVAVEMTRLVARDMTRTEAKEASSYAIGDVVRFTKDYADKGISRHDAYTVAGIDTEKAAVTLTASDGRRIDWRLRQWGATQSQVFTAEPVALRAGDRVQFTRNDRAAGRVNGQQGEVIGVDPATRTVTLRMANRRIEHLTPDDPRDRHIAHAWVATAFAAQGRTADRVLVHADSAASQLVDQKSFYVALSRARESVAVYTDDRAKLVAAIQERSGVKQTALASAVGAQIGDTQRKTAAKGMAL</sequence>
<name>A0A7W4K011_9PROT</name>
<dbReference type="AlphaFoldDB" id="A0A7W4K011"/>
<dbReference type="Gene3D" id="3.40.50.300">
    <property type="entry name" value="P-loop containing nucleotide triphosphate hydrolases"/>
    <property type="match status" value="2"/>
</dbReference>
<dbReference type="Pfam" id="PF13604">
    <property type="entry name" value="AAA_30"/>
    <property type="match status" value="1"/>
</dbReference>
<dbReference type="NCBIfam" id="NF041492">
    <property type="entry name" value="MobF"/>
    <property type="match status" value="1"/>
</dbReference>
<evidence type="ECO:0000259" key="2">
    <source>
        <dbReference type="Pfam" id="PF08751"/>
    </source>
</evidence>
<comment type="caution">
    <text evidence="3">The sequence shown here is derived from an EMBL/GenBank/DDBJ whole genome shotgun (WGS) entry which is preliminary data.</text>
</comment>
<dbReference type="RefSeq" id="WP_183009168.1">
    <property type="nucleotide sequence ID" value="NZ_JABEQP010000005.1"/>
</dbReference>
<protein>
    <submittedName>
        <fullName evidence="3">Relaxase domain-containing protein</fullName>
    </submittedName>
</protein>
<gene>
    <name evidence="3" type="ORF">HLH44_10445</name>
</gene>
<accession>A0A7W4K011</accession>
<dbReference type="Pfam" id="PF08751">
    <property type="entry name" value="TrwC"/>
    <property type="match status" value="1"/>
</dbReference>
<dbReference type="SUPFAM" id="SSF55464">
    <property type="entry name" value="Origin of replication-binding domain, RBD-like"/>
    <property type="match status" value="1"/>
</dbReference>
<dbReference type="InterPro" id="IPR014862">
    <property type="entry name" value="TrwC"/>
</dbReference>
<dbReference type="CDD" id="cd17933">
    <property type="entry name" value="DEXSc_RecD-like"/>
    <property type="match status" value="1"/>
</dbReference>
<dbReference type="EMBL" id="JABEQP010000005">
    <property type="protein sequence ID" value="MBB2197866.1"/>
    <property type="molecule type" value="Genomic_DNA"/>
</dbReference>
<evidence type="ECO:0000313" key="3">
    <source>
        <dbReference type="EMBL" id="MBB2197866.1"/>
    </source>
</evidence>
<evidence type="ECO:0000313" key="4">
    <source>
        <dbReference type="Proteomes" id="UP000530320"/>
    </source>
</evidence>
<reference evidence="3 4" key="1">
    <citation type="submission" date="2020-04" db="EMBL/GenBank/DDBJ databases">
        <title>Description of novel Gluconacetobacter.</title>
        <authorList>
            <person name="Sombolestani A."/>
        </authorList>
    </citation>
    <scope>NUCLEOTIDE SEQUENCE [LARGE SCALE GENOMIC DNA]</scope>
    <source>
        <strain evidence="3 4">LMG 22058</strain>
    </source>
</reference>
<dbReference type="Pfam" id="PF01443">
    <property type="entry name" value="Viral_helicase1"/>
    <property type="match status" value="1"/>
</dbReference>
<feature type="domain" description="TrwC relaxase" evidence="2">
    <location>
        <begin position="11"/>
        <end position="284"/>
    </location>
</feature>
<dbReference type="InterPro" id="IPR014059">
    <property type="entry name" value="TraI/TrwC_relax"/>
</dbReference>
<dbReference type="InterPro" id="IPR027351">
    <property type="entry name" value="(+)RNA_virus_helicase_core_dom"/>
</dbReference>